<organism evidence="7 8">
    <name type="scientific">Candidatus Berkelbacteria bacterium CG_4_10_14_0_2_um_filter_35_9_33_12</name>
    <dbReference type="NCBI Taxonomy" id="1974499"/>
    <lineage>
        <taxon>Bacteria</taxon>
        <taxon>Candidatus Berkelbacteria</taxon>
    </lineage>
</organism>
<accession>A0A2M7W479</accession>
<evidence type="ECO:0000256" key="1">
    <source>
        <dbReference type="ARBA" id="ARBA00022630"/>
    </source>
</evidence>
<dbReference type="EMBL" id="PFQF01000027">
    <property type="protein sequence ID" value="PJA20475.1"/>
    <property type="molecule type" value="Genomic_DNA"/>
</dbReference>
<evidence type="ECO:0000313" key="7">
    <source>
        <dbReference type="EMBL" id="PJA20475.1"/>
    </source>
</evidence>
<dbReference type="PRINTS" id="PR00368">
    <property type="entry name" value="FADPNR"/>
</dbReference>
<dbReference type="InterPro" id="IPR036188">
    <property type="entry name" value="FAD/NAD-bd_sf"/>
</dbReference>
<evidence type="ECO:0000256" key="3">
    <source>
        <dbReference type="ARBA" id="ARBA00023002"/>
    </source>
</evidence>
<keyword evidence="3" id="KW-0560">Oxidoreductase</keyword>
<reference evidence="8" key="1">
    <citation type="submission" date="2017-09" db="EMBL/GenBank/DDBJ databases">
        <title>Depth-based differentiation of microbial function through sediment-hosted aquifers and enrichment of novel symbionts in the deep terrestrial subsurface.</title>
        <authorList>
            <person name="Probst A.J."/>
            <person name="Ladd B."/>
            <person name="Jarett J.K."/>
            <person name="Geller-Mcgrath D.E."/>
            <person name="Sieber C.M.K."/>
            <person name="Emerson J.B."/>
            <person name="Anantharaman K."/>
            <person name="Thomas B.C."/>
            <person name="Malmstrom R."/>
            <person name="Stieglmeier M."/>
            <person name="Klingl A."/>
            <person name="Woyke T."/>
            <person name="Ryan C.M."/>
            <person name="Banfield J.F."/>
        </authorList>
    </citation>
    <scope>NUCLEOTIDE SEQUENCE [LARGE SCALE GENOMIC DNA]</scope>
</reference>
<evidence type="ECO:0000313" key="8">
    <source>
        <dbReference type="Proteomes" id="UP000230137"/>
    </source>
</evidence>
<evidence type="ECO:0000256" key="4">
    <source>
        <dbReference type="ARBA" id="ARBA00023157"/>
    </source>
</evidence>
<keyword evidence="5" id="KW-0676">Redox-active center</keyword>
<dbReference type="PROSITE" id="PS00573">
    <property type="entry name" value="PYRIDINE_REDOX_2"/>
    <property type="match status" value="1"/>
</dbReference>
<dbReference type="SUPFAM" id="SSF51905">
    <property type="entry name" value="FAD/NAD(P)-binding domain"/>
    <property type="match status" value="2"/>
</dbReference>
<dbReference type="Proteomes" id="UP000230137">
    <property type="component" value="Unassembled WGS sequence"/>
</dbReference>
<name>A0A2M7W479_9BACT</name>
<protein>
    <recommendedName>
        <fullName evidence="6">FAD/NAD(P)-binding domain-containing protein</fullName>
    </recommendedName>
</protein>
<dbReference type="PANTHER" id="PTHR48105">
    <property type="entry name" value="THIOREDOXIN REDUCTASE 1-RELATED-RELATED"/>
    <property type="match status" value="1"/>
</dbReference>
<evidence type="ECO:0000259" key="6">
    <source>
        <dbReference type="Pfam" id="PF07992"/>
    </source>
</evidence>
<gene>
    <name evidence="7" type="ORF">COX60_01630</name>
</gene>
<sequence>MKKNNFDLIIIGGSAVATASGIYASRRKINFCVLTDSWGGEVVNSGEIDNYPGFIQTNGLKLSQTFKDQLKFNHVDLREGVKVESIKKREDIFYIKTNQGGYTSRTILLGTGVHPKLLNAENEKEFRNKGVSYCSTCDGPLFRNKVVAIIGGGNSALESALMLSDIAEKIYLLTIHKKLKGETIYIEKINQDPKVTIIYQADTKGFLGDKVLAGLEYVDKKTIITKKLFVQGVFVHIGVVPNSSLAPKEVERNNFGEIITNKLGETSLKGFFSAGDVTDIPFKQIAIATGQATIAVLKAIQYLDKI</sequence>
<keyword evidence="4" id="KW-1015">Disulfide bond</keyword>
<dbReference type="AlphaFoldDB" id="A0A2M7W479"/>
<feature type="domain" description="FAD/NAD(P)-binding" evidence="6">
    <location>
        <begin position="6"/>
        <end position="291"/>
    </location>
</feature>
<dbReference type="InterPro" id="IPR008255">
    <property type="entry name" value="Pyr_nucl-diS_OxRdtase_2_AS"/>
</dbReference>
<comment type="caution">
    <text evidence="7">The sequence shown here is derived from an EMBL/GenBank/DDBJ whole genome shotgun (WGS) entry which is preliminary data.</text>
</comment>
<proteinExistence type="predicted"/>
<dbReference type="GO" id="GO:0016668">
    <property type="term" value="F:oxidoreductase activity, acting on a sulfur group of donors, NAD(P) as acceptor"/>
    <property type="evidence" value="ECO:0007669"/>
    <property type="project" value="UniProtKB-ARBA"/>
</dbReference>
<dbReference type="PRINTS" id="PR00469">
    <property type="entry name" value="PNDRDTASEII"/>
</dbReference>
<dbReference type="InterPro" id="IPR050097">
    <property type="entry name" value="Ferredoxin-NADP_redctase_2"/>
</dbReference>
<evidence type="ECO:0000256" key="5">
    <source>
        <dbReference type="ARBA" id="ARBA00023284"/>
    </source>
</evidence>
<dbReference type="Gene3D" id="3.50.50.60">
    <property type="entry name" value="FAD/NAD(P)-binding domain"/>
    <property type="match status" value="2"/>
</dbReference>
<dbReference type="Pfam" id="PF07992">
    <property type="entry name" value="Pyr_redox_2"/>
    <property type="match status" value="1"/>
</dbReference>
<keyword evidence="1" id="KW-0285">Flavoprotein</keyword>
<dbReference type="InterPro" id="IPR023753">
    <property type="entry name" value="FAD/NAD-binding_dom"/>
</dbReference>
<keyword evidence="2" id="KW-0274">FAD</keyword>
<evidence type="ECO:0000256" key="2">
    <source>
        <dbReference type="ARBA" id="ARBA00022827"/>
    </source>
</evidence>